<dbReference type="FunCoup" id="A0A7R8V2Q0">
    <property type="interactions" value="37"/>
</dbReference>
<feature type="compositionally biased region" description="Basic and acidic residues" evidence="6">
    <location>
        <begin position="553"/>
        <end position="562"/>
    </location>
</feature>
<comment type="subcellular location">
    <subcellularLocation>
        <location evidence="1">Cell projection</location>
        <location evidence="1">Stereocilium</location>
    </subcellularLocation>
</comment>
<dbReference type="InterPro" id="IPR036770">
    <property type="entry name" value="Ankyrin_rpt-contain_sf"/>
</dbReference>
<organism evidence="7 8">
    <name type="scientific">Hermetia illucens</name>
    <name type="common">Black soldier fly</name>
    <dbReference type="NCBI Taxonomy" id="343691"/>
    <lineage>
        <taxon>Eukaryota</taxon>
        <taxon>Metazoa</taxon>
        <taxon>Ecdysozoa</taxon>
        <taxon>Arthropoda</taxon>
        <taxon>Hexapoda</taxon>
        <taxon>Insecta</taxon>
        <taxon>Pterygota</taxon>
        <taxon>Neoptera</taxon>
        <taxon>Endopterygota</taxon>
        <taxon>Diptera</taxon>
        <taxon>Brachycera</taxon>
        <taxon>Stratiomyomorpha</taxon>
        <taxon>Stratiomyidae</taxon>
        <taxon>Hermetiinae</taxon>
        <taxon>Hermetia</taxon>
    </lineage>
</organism>
<dbReference type="OrthoDB" id="10261302at2759"/>
<dbReference type="EMBL" id="LR899013">
    <property type="protein sequence ID" value="CAD7091543.1"/>
    <property type="molecule type" value="Genomic_DNA"/>
</dbReference>
<feature type="region of interest" description="Disordered" evidence="6">
    <location>
        <begin position="772"/>
        <end position="914"/>
    </location>
</feature>
<dbReference type="PROSITE" id="PS50297">
    <property type="entry name" value="ANK_REP_REGION"/>
    <property type="match status" value="3"/>
</dbReference>
<feature type="repeat" description="ANK" evidence="5">
    <location>
        <begin position="372"/>
        <end position="405"/>
    </location>
</feature>
<evidence type="ECO:0000313" key="7">
    <source>
        <dbReference type="EMBL" id="CAD7091543.1"/>
    </source>
</evidence>
<dbReference type="GO" id="GO:0032420">
    <property type="term" value="C:stereocilium"/>
    <property type="evidence" value="ECO:0007669"/>
    <property type="project" value="UniProtKB-SubCell"/>
</dbReference>
<feature type="region of interest" description="Disordered" evidence="6">
    <location>
        <begin position="715"/>
        <end position="742"/>
    </location>
</feature>
<keyword evidence="2" id="KW-0677">Repeat</keyword>
<evidence type="ECO:0000313" key="8">
    <source>
        <dbReference type="Proteomes" id="UP000594454"/>
    </source>
</evidence>
<protein>
    <recommendedName>
        <fullName evidence="9">Espin</fullName>
    </recommendedName>
</protein>
<feature type="region of interest" description="Disordered" evidence="6">
    <location>
        <begin position="1031"/>
        <end position="1107"/>
    </location>
</feature>
<evidence type="ECO:0000256" key="6">
    <source>
        <dbReference type="SAM" id="MobiDB-lite"/>
    </source>
</evidence>
<dbReference type="Pfam" id="PF12796">
    <property type="entry name" value="Ank_2"/>
    <property type="match status" value="2"/>
</dbReference>
<feature type="region of interest" description="Disordered" evidence="6">
    <location>
        <begin position="497"/>
        <end position="569"/>
    </location>
</feature>
<keyword evidence="8" id="KW-1185">Reference proteome</keyword>
<feature type="compositionally biased region" description="Basic and acidic residues" evidence="6">
    <location>
        <begin position="1313"/>
        <end position="1322"/>
    </location>
</feature>
<dbReference type="PANTHER" id="PTHR24153">
    <property type="entry name" value="ESPIN"/>
    <property type="match status" value="1"/>
</dbReference>
<evidence type="ECO:0000256" key="3">
    <source>
        <dbReference type="ARBA" id="ARBA00022740"/>
    </source>
</evidence>
<sequence length="1375" mass="152950">MLFLDIVQTLLDSCCNGLSADAYNECELLHDFGYDPTAASAFTMSLLNATGEPSFTSAKLKPPLSVRNSSVKFNPRLLDSSLPQFPLESSDWILRYANAETNFHPWPRGEKKFAHFDLVPWRRTRSQLNLAQEPAWDPRLQSHSDLKNLRKLQKLEVRKNKRQLKRYLRYERCVKRLIRIRLVFSIELRHRRMEVLKTTFHQPRVFEKRLLTAESVGDSVVVTDEMLNYEKVFTQQVEKHAGYFSQRVTQVASRSHKKDYRKAVTMLSKAEEQLGSDSEYYSEIGVVPCLKCRPIANEMRNFVANSRHFNGSKMHSHVDTFENVHNGSISPIDRPSGGALALHYAAARGCIDCVRLLVEASTEISANTQMDNDVTPVYLAAQEGHLEVLKFLVLEAGGSLYVRARDGMAPIHAASQMGCLDCLKWMVEEQNVDPNLRDGDGATPLHFAASRGHLAAVRWLLNHGAKLSLDKYGKSPINDAAENQQVECLNVLVQHGTSAEMSREKGSSRQKSGSKYNSSIASSNHSKSARHSTMMSKSSSASSDVEPFYLHPPSERRSRDSSYCHSRTSSEKIYNSVVPNDGLYVNPMRNGSLTPPSPNGSISGESFFLHDPQEVIYNRVKDLFDSDCSSSKDGHIHNNSSHGNALTVQVEVHSSSSGAGSGSDESLSIRSSTGSPKNNNRLAVGIVGAKNHSNASNHDHDYEDIYLVREEARTSKQKFISGRSRSRDSGSHSRSASASSTKSNDVIIEYSMNNRDVLNKRHKAFSISNLSSKYDVPRSNSDASDSKNSNFNNNNHSGNKKNHNIKSDTYESVCPPDDLPERMKQVSKNGVSSPNPNRVLKRVVSAPAPQTQSIVNGPPPPPLPPPLKAPTIRSNSSTESSSTSNTMNSTEHLDSDSGLEVVEEPTLRPSELVRGNHNRTMSTISDSVDRWLEFGFLVVSIYSNKKAKLLNGSSTSTSSSGIHQHSTLGSEYDYQQNYSHLGYDRPPSRPGGPNLVNKQLVLPFVPPSFPNNSPDGLSHLIKPSEYLKSISDKRSCASSTRSAEGEDYMQVPFAPPAPSGPEPPKPPPPPPPPVLPVEGDKTKAKTLPPATPQDTATRKQQQPLSAISIQDLNSVQLRRTDSKMLGKTFSAPTRSVSMQCLSSTNESFLSQKIDLIAELKLSKDISGIKKMKVEKAKLADQTEQAHYSELTKQFTASNFYDQIQLQIPEKDQAGNTIPDWKRQMLAKKAAERAKKEFEERMAREAEDRRLSAIPQWKRDLLARKEEAENKLKASLYTPKVEDHTRLTETWRLKNNQRAVSIDNISFISCTTSIDDKENDNGKIESMNSPTNPDAPMDNQDISQNETANKNENADENIIPWRAQLRKTNSRLSLIG</sequence>
<keyword evidence="4 5" id="KW-0040">ANK repeat</keyword>
<dbReference type="InterPro" id="IPR002110">
    <property type="entry name" value="Ankyrin_rpt"/>
</dbReference>
<feature type="repeat" description="ANK" evidence="5">
    <location>
        <begin position="337"/>
        <end position="369"/>
    </location>
</feature>
<dbReference type="InParanoid" id="A0A7R8V2Q0"/>
<feature type="repeat" description="ANK" evidence="5">
    <location>
        <begin position="440"/>
        <end position="472"/>
    </location>
</feature>
<feature type="compositionally biased region" description="Polar residues" evidence="6">
    <location>
        <begin position="1092"/>
        <end position="1107"/>
    </location>
</feature>
<dbReference type="SMART" id="SM00248">
    <property type="entry name" value="ANK"/>
    <property type="match status" value="5"/>
</dbReference>
<evidence type="ECO:0000256" key="1">
    <source>
        <dbReference type="ARBA" id="ARBA00004645"/>
    </source>
</evidence>
<feature type="compositionally biased region" description="Low complexity" evidence="6">
    <location>
        <begin position="654"/>
        <end position="668"/>
    </location>
</feature>
<dbReference type="GO" id="GO:0007605">
    <property type="term" value="P:sensory perception of sound"/>
    <property type="evidence" value="ECO:0007669"/>
    <property type="project" value="UniProtKB-KW"/>
</dbReference>
<dbReference type="PANTHER" id="PTHR24153:SF8">
    <property type="entry name" value="FORKED, ISOFORM F"/>
    <property type="match status" value="1"/>
</dbReference>
<dbReference type="GO" id="GO:0051017">
    <property type="term" value="P:actin filament bundle assembly"/>
    <property type="evidence" value="ECO:0007669"/>
    <property type="project" value="TreeGrafter"/>
</dbReference>
<evidence type="ECO:0000256" key="4">
    <source>
        <dbReference type="ARBA" id="ARBA00023043"/>
    </source>
</evidence>
<dbReference type="SUPFAM" id="SSF48403">
    <property type="entry name" value="Ankyrin repeat"/>
    <property type="match status" value="1"/>
</dbReference>
<feature type="compositionally biased region" description="Polar residues" evidence="6">
    <location>
        <begin position="669"/>
        <end position="681"/>
    </location>
</feature>
<reference evidence="7 8" key="1">
    <citation type="submission" date="2020-11" db="EMBL/GenBank/DDBJ databases">
        <authorList>
            <person name="Wallbank WR R."/>
            <person name="Pardo Diaz C."/>
            <person name="Kozak K."/>
            <person name="Martin S."/>
            <person name="Jiggins C."/>
            <person name="Moest M."/>
            <person name="Warren A I."/>
            <person name="Generalovic N T."/>
            <person name="Byers J.R.P. K."/>
            <person name="Montejo-Kovacevich G."/>
            <person name="Yen C E."/>
        </authorList>
    </citation>
    <scope>NUCLEOTIDE SEQUENCE [LARGE SCALE GENOMIC DNA]</scope>
</reference>
<gene>
    <name evidence="7" type="ORF">HERILL_LOCUS13957</name>
</gene>
<accession>A0A7R8V2Q0</accession>
<feature type="compositionally biased region" description="Pro residues" evidence="6">
    <location>
        <begin position="857"/>
        <end position="868"/>
    </location>
</feature>
<feature type="repeat" description="ANK" evidence="5">
    <location>
        <begin position="472"/>
        <end position="504"/>
    </location>
</feature>
<dbReference type="GO" id="GO:0051015">
    <property type="term" value="F:actin filament binding"/>
    <property type="evidence" value="ECO:0007669"/>
    <property type="project" value="TreeGrafter"/>
</dbReference>
<feature type="region of interest" description="Disordered" evidence="6">
    <location>
        <begin position="1313"/>
        <end position="1342"/>
    </location>
</feature>
<dbReference type="Gene3D" id="1.25.40.20">
    <property type="entry name" value="Ankyrin repeat-containing domain"/>
    <property type="match status" value="1"/>
</dbReference>
<feature type="compositionally biased region" description="Low complexity" evidence="6">
    <location>
        <begin position="779"/>
        <end position="797"/>
    </location>
</feature>
<evidence type="ECO:0008006" key="9">
    <source>
        <dbReference type="Google" id="ProtNLM"/>
    </source>
</evidence>
<dbReference type="InterPro" id="IPR052420">
    <property type="entry name" value="Espin/Espin-like"/>
</dbReference>
<name>A0A7R8V2Q0_HERIL</name>
<feature type="compositionally biased region" description="Polar residues" evidence="6">
    <location>
        <begin position="826"/>
        <end position="836"/>
    </location>
</feature>
<dbReference type="PROSITE" id="PS50088">
    <property type="entry name" value="ANK_REPEAT"/>
    <property type="match status" value="4"/>
</dbReference>
<proteinExistence type="predicted"/>
<evidence type="ECO:0000256" key="2">
    <source>
        <dbReference type="ARBA" id="ARBA00022737"/>
    </source>
</evidence>
<evidence type="ECO:0000256" key="5">
    <source>
        <dbReference type="PROSITE-ProRule" id="PRU00023"/>
    </source>
</evidence>
<dbReference type="GO" id="GO:0005737">
    <property type="term" value="C:cytoplasm"/>
    <property type="evidence" value="ECO:0007669"/>
    <property type="project" value="TreeGrafter"/>
</dbReference>
<dbReference type="Proteomes" id="UP000594454">
    <property type="component" value="Chromosome 5"/>
</dbReference>
<feature type="region of interest" description="Disordered" evidence="6">
    <location>
        <begin position="650"/>
        <end position="681"/>
    </location>
</feature>
<keyword evidence="3" id="KW-1009">Hearing</keyword>
<feature type="compositionally biased region" description="Low complexity" evidence="6">
    <location>
        <begin position="874"/>
        <end position="890"/>
    </location>
</feature>
<feature type="compositionally biased region" description="Low complexity" evidence="6">
    <location>
        <begin position="511"/>
        <end position="543"/>
    </location>
</feature>
<feature type="compositionally biased region" description="Pro residues" evidence="6">
    <location>
        <begin position="1053"/>
        <end position="1075"/>
    </location>
</feature>